<feature type="domain" description="Major facilitator superfamily (MFS) profile" evidence="9">
    <location>
        <begin position="5"/>
        <end position="396"/>
    </location>
</feature>
<feature type="transmembrane region" description="Helical" evidence="8">
    <location>
        <begin position="255"/>
        <end position="276"/>
    </location>
</feature>
<dbReference type="InterPro" id="IPR051084">
    <property type="entry name" value="H+-coupled_symporters"/>
</dbReference>
<feature type="transmembrane region" description="Helical" evidence="8">
    <location>
        <begin position="103"/>
        <end position="119"/>
    </location>
</feature>
<proteinExistence type="predicted"/>
<dbReference type="PANTHER" id="PTHR43528">
    <property type="entry name" value="ALPHA-KETOGLUTARATE PERMEASE"/>
    <property type="match status" value="1"/>
</dbReference>
<keyword evidence="7 8" id="KW-0472">Membrane</keyword>
<dbReference type="EMBL" id="RZGR01000011">
    <property type="protein sequence ID" value="RUQ88650.1"/>
    <property type="molecule type" value="Genomic_DNA"/>
</dbReference>
<evidence type="ECO:0000256" key="1">
    <source>
        <dbReference type="ARBA" id="ARBA00004651"/>
    </source>
</evidence>
<feature type="transmembrane region" description="Helical" evidence="8">
    <location>
        <begin position="288"/>
        <end position="307"/>
    </location>
</feature>
<feature type="transmembrane region" description="Helical" evidence="8">
    <location>
        <begin position="341"/>
        <end position="361"/>
    </location>
</feature>
<evidence type="ECO:0000256" key="7">
    <source>
        <dbReference type="ARBA" id="ARBA00023136"/>
    </source>
</evidence>
<keyword evidence="3" id="KW-1003">Cell membrane</keyword>
<evidence type="ECO:0000313" key="10">
    <source>
        <dbReference type="EMBL" id="RUQ88650.1"/>
    </source>
</evidence>
<dbReference type="SUPFAM" id="SSF103473">
    <property type="entry name" value="MFS general substrate transporter"/>
    <property type="match status" value="1"/>
</dbReference>
<dbReference type="Proteomes" id="UP000288012">
    <property type="component" value="Unassembled WGS sequence"/>
</dbReference>
<feature type="transmembrane region" description="Helical" evidence="8">
    <location>
        <begin position="170"/>
        <end position="187"/>
    </location>
</feature>
<evidence type="ECO:0000256" key="8">
    <source>
        <dbReference type="SAM" id="Phobius"/>
    </source>
</evidence>
<dbReference type="PROSITE" id="PS50850">
    <property type="entry name" value="MFS"/>
    <property type="match status" value="1"/>
</dbReference>
<dbReference type="GO" id="GO:0015293">
    <property type="term" value="F:symporter activity"/>
    <property type="evidence" value="ECO:0007669"/>
    <property type="project" value="UniProtKB-KW"/>
</dbReference>
<comment type="caution">
    <text evidence="10">The sequence shown here is derived from an EMBL/GenBank/DDBJ whole genome shotgun (WGS) entry which is preliminary data.</text>
</comment>
<dbReference type="InterPro" id="IPR020846">
    <property type="entry name" value="MFS_dom"/>
</dbReference>
<organism evidence="10 11">
    <name type="scientific">Legionella septentrionalis</name>
    <dbReference type="NCBI Taxonomy" id="2498109"/>
    <lineage>
        <taxon>Bacteria</taxon>
        <taxon>Pseudomonadati</taxon>
        <taxon>Pseudomonadota</taxon>
        <taxon>Gammaproteobacteria</taxon>
        <taxon>Legionellales</taxon>
        <taxon>Legionellaceae</taxon>
        <taxon>Legionella</taxon>
    </lineage>
</organism>
<accession>A0A3S0VAR4</accession>
<feature type="transmembrane region" description="Helical" evidence="8">
    <location>
        <begin position="373"/>
        <end position="392"/>
    </location>
</feature>
<gene>
    <name evidence="10" type="ORF">EKM59_04885</name>
</gene>
<evidence type="ECO:0000313" key="11">
    <source>
        <dbReference type="Proteomes" id="UP000288012"/>
    </source>
</evidence>
<keyword evidence="6 8" id="KW-1133">Transmembrane helix</keyword>
<keyword evidence="4 8" id="KW-0812">Transmembrane</keyword>
<dbReference type="GO" id="GO:0005886">
    <property type="term" value="C:plasma membrane"/>
    <property type="evidence" value="ECO:0007669"/>
    <property type="project" value="UniProtKB-SubCell"/>
</dbReference>
<evidence type="ECO:0000256" key="5">
    <source>
        <dbReference type="ARBA" id="ARBA00022847"/>
    </source>
</evidence>
<dbReference type="PANTHER" id="PTHR43528:SF1">
    <property type="entry name" value="ALPHA-KETOGLUTARATE PERMEASE"/>
    <property type="match status" value="1"/>
</dbReference>
<comment type="subcellular location">
    <subcellularLocation>
        <location evidence="1">Cell membrane</location>
        <topology evidence="1">Multi-pass membrane protein</topology>
    </subcellularLocation>
</comment>
<dbReference type="AlphaFoldDB" id="A0A3S0VAR4"/>
<feature type="transmembrane region" description="Helical" evidence="8">
    <location>
        <begin position="77"/>
        <end position="97"/>
    </location>
</feature>
<dbReference type="Gene3D" id="1.20.1250.20">
    <property type="entry name" value="MFS general substrate transporter like domains"/>
    <property type="match status" value="2"/>
</dbReference>
<keyword evidence="11" id="KW-1185">Reference proteome</keyword>
<evidence type="ECO:0000256" key="3">
    <source>
        <dbReference type="ARBA" id="ARBA00022475"/>
    </source>
</evidence>
<dbReference type="InterPro" id="IPR011701">
    <property type="entry name" value="MFS"/>
</dbReference>
<evidence type="ECO:0000259" key="9">
    <source>
        <dbReference type="PROSITE" id="PS50850"/>
    </source>
</evidence>
<feature type="transmembrane region" description="Helical" evidence="8">
    <location>
        <begin position="313"/>
        <end position="334"/>
    </location>
</feature>
<name>A0A3S0VAR4_9GAMM</name>
<feature type="transmembrane region" description="Helical" evidence="8">
    <location>
        <begin position="42"/>
        <end position="65"/>
    </location>
</feature>
<protein>
    <submittedName>
        <fullName evidence="10">MFS transporter</fullName>
    </submittedName>
</protein>
<dbReference type="Pfam" id="PF07690">
    <property type="entry name" value="MFS_1"/>
    <property type="match status" value="1"/>
</dbReference>
<reference evidence="10 11" key="1">
    <citation type="submission" date="2018-12" db="EMBL/GenBank/DDBJ databases">
        <title>Legionella sp,whole genome shotgun sequence.</title>
        <authorList>
            <person name="Wu H."/>
        </authorList>
    </citation>
    <scope>NUCLEOTIDE SEQUENCE [LARGE SCALE GENOMIC DNA]</scope>
    <source>
        <strain evidence="11">km714</strain>
    </source>
</reference>
<evidence type="ECO:0000256" key="6">
    <source>
        <dbReference type="ARBA" id="ARBA00022989"/>
    </source>
</evidence>
<dbReference type="InterPro" id="IPR036259">
    <property type="entry name" value="MFS_trans_sf"/>
</dbReference>
<keyword evidence="2" id="KW-0813">Transport</keyword>
<feature type="transmembrane region" description="Helical" evidence="8">
    <location>
        <begin position="139"/>
        <end position="164"/>
    </location>
</feature>
<evidence type="ECO:0000256" key="2">
    <source>
        <dbReference type="ARBA" id="ARBA00022448"/>
    </source>
</evidence>
<evidence type="ECO:0000256" key="4">
    <source>
        <dbReference type="ARBA" id="ARBA00022692"/>
    </source>
</evidence>
<keyword evidence="5" id="KW-0769">Symport</keyword>
<feature type="transmembrane region" description="Helical" evidence="8">
    <location>
        <begin position="218"/>
        <end position="243"/>
    </location>
</feature>
<dbReference type="RefSeq" id="WP_127111196.1">
    <property type="nucleotide sequence ID" value="NZ_RZGR01000011.1"/>
</dbReference>
<sequence length="411" mass="45505">MKRSAFFIVLAMVFLEWLDFSLYLYLAKAVFAAEFFPVSTHSLMLTFALFAAAYLARPLGGWLFGREADKNGRRKPMVFSAALMGLATLGICLLPGYAKWGVAATWCLLVLRLLQGLALGGEVNTSAMFLVEHTPQKPLYAGSLVAASGAAGMFTGGALAAFIQFTDVSWMWRIVFALVGVLSLWVCRLRKQLSESPEFKKMYSAKIERVWRLHWRGLLNIAALGAFVSVTVYICNVFWLSFAMEQQVWDKVTCAWIGSFAQLSSALLALPIAFLTKPARARQLLRGSMILLACVAPVLFFATAQIIKPLILVSLMGYVIINGLICSAMYYFLYQQLPAEYRCWGVSTIWAMAASIGAASLPFAEHMVSKAEIYWLPGVLVSFVALTAFFVLRLNKGLEPRSFLPQAVQSR</sequence>